<proteinExistence type="predicted"/>
<reference evidence="2" key="1">
    <citation type="journal article" date="2014" name="Front. Microbiol.">
        <title>High frequency of phylogenetically diverse reductive dehalogenase-homologous genes in deep subseafloor sedimentary metagenomes.</title>
        <authorList>
            <person name="Kawai M."/>
            <person name="Futagami T."/>
            <person name="Toyoda A."/>
            <person name="Takaki Y."/>
            <person name="Nishi S."/>
            <person name="Hori S."/>
            <person name="Arai W."/>
            <person name="Tsubouchi T."/>
            <person name="Morono Y."/>
            <person name="Uchiyama I."/>
            <person name="Ito T."/>
            <person name="Fujiyama A."/>
            <person name="Inagaki F."/>
            <person name="Takami H."/>
        </authorList>
    </citation>
    <scope>NUCLEOTIDE SEQUENCE</scope>
    <source>
        <strain evidence="2">Expedition CK06-06</strain>
    </source>
</reference>
<dbReference type="AlphaFoldDB" id="X1MHG2"/>
<dbReference type="EMBL" id="BARV01004356">
    <property type="protein sequence ID" value="GAI17486.1"/>
    <property type="molecule type" value="Genomic_DNA"/>
</dbReference>
<dbReference type="Pfam" id="PF00781">
    <property type="entry name" value="DAGK_cat"/>
    <property type="match status" value="1"/>
</dbReference>
<accession>X1MHG2</accession>
<dbReference type="InterPro" id="IPR016064">
    <property type="entry name" value="NAD/diacylglycerol_kinase_sf"/>
</dbReference>
<dbReference type="Gene3D" id="3.40.50.10330">
    <property type="entry name" value="Probable inorganic polyphosphate/atp-NAD kinase, domain 1"/>
    <property type="match status" value="1"/>
</dbReference>
<evidence type="ECO:0000259" key="1">
    <source>
        <dbReference type="Pfam" id="PF00781"/>
    </source>
</evidence>
<dbReference type="InterPro" id="IPR001206">
    <property type="entry name" value="Diacylglycerol_kinase_cat_dom"/>
</dbReference>
<protein>
    <recommendedName>
        <fullName evidence="1">DAGKc domain-containing protein</fullName>
    </recommendedName>
</protein>
<evidence type="ECO:0000313" key="2">
    <source>
        <dbReference type="EMBL" id="GAI17486.1"/>
    </source>
</evidence>
<comment type="caution">
    <text evidence="2">The sequence shown here is derived from an EMBL/GenBank/DDBJ whole genome shotgun (WGS) entry which is preliminary data.</text>
</comment>
<dbReference type="InterPro" id="IPR017438">
    <property type="entry name" value="ATP-NAD_kinase_N"/>
</dbReference>
<dbReference type="GO" id="GO:0016301">
    <property type="term" value="F:kinase activity"/>
    <property type="evidence" value="ECO:0007669"/>
    <property type="project" value="InterPro"/>
</dbReference>
<sequence length="150" mass="16691">MKTINIITTTISGSIKDWQKMKSLEKEFQKHYSGKVSVFEFDSHKGAKEKAHELIEKGETIIVSAGGAGTFNSVLEGTRLKFGFPEELRLAFLRKGSADLIGKVLKIPDDLKEAAKIINNSIKNDKTITSDVIELEIDFQKYHFIGFGGV</sequence>
<dbReference type="SUPFAM" id="SSF111331">
    <property type="entry name" value="NAD kinase/diacylglycerol kinase-like"/>
    <property type="match status" value="1"/>
</dbReference>
<name>X1MHG2_9ZZZZ</name>
<organism evidence="2">
    <name type="scientific">marine sediment metagenome</name>
    <dbReference type="NCBI Taxonomy" id="412755"/>
    <lineage>
        <taxon>unclassified sequences</taxon>
        <taxon>metagenomes</taxon>
        <taxon>ecological metagenomes</taxon>
    </lineage>
</organism>
<feature type="domain" description="DAGKc" evidence="1">
    <location>
        <begin position="8"/>
        <end position="121"/>
    </location>
</feature>
<gene>
    <name evidence="2" type="ORF">S06H3_09737</name>
</gene>
<feature type="non-terminal residue" evidence="2">
    <location>
        <position position="150"/>
    </location>
</feature>